<dbReference type="InterPro" id="IPR010852">
    <property type="entry name" value="ABATE"/>
</dbReference>
<dbReference type="PANTHER" id="PTHR35525">
    <property type="entry name" value="BLL6575 PROTEIN"/>
    <property type="match status" value="1"/>
</dbReference>
<dbReference type="InterPro" id="IPR023286">
    <property type="entry name" value="ABATE_dom_sf"/>
</dbReference>
<proteinExistence type="predicted"/>
<evidence type="ECO:0000259" key="1">
    <source>
        <dbReference type="Pfam" id="PF11706"/>
    </source>
</evidence>
<dbReference type="RefSeq" id="WP_114044473.1">
    <property type="nucleotide sequence ID" value="NZ_CP025198.1"/>
</dbReference>
<dbReference type="InterPro" id="IPR021005">
    <property type="entry name" value="Znf_CGNR"/>
</dbReference>
<dbReference type="Gene3D" id="1.10.3300.10">
    <property type="entry name" value="Jann2411-like domain"/>
    <property type="match status" value="1"/>
</dbReference>
<evidence type="ECO:0000313" key="2">
    <source>
        <dbReference type="EMBL" id="AXE38479.1"/>
    </source>
</evidence>
<dbReference type="EMBL" id="CP025198">
    <property type="protein sequence ID" value="AXE38479.1"/>
    <property type="molecule type" value="Genomic_DNA"/>
</dbReference>
<accession>A0A344UT81</accession>
<reference evidence="2 3" key="1">
    <citation type="submission" date="2017-12" db="EMBL/GenBank/DDBJ databases">
        <title>The whole genome sequence of the Acidipropionibacterium virtanenii sp. nov. type strain JS278.</title>
        <authorList>
            <person name="Laine P."/>
            <person name="Deptula P."/>
            <person name="Varmanen P."/>
            <person name="Auvinen P."/>
        </authorList>
    </citation>
    <scope>NUCLEOTIDE SEQUENCE [LARGE SCALE GENOMIC DNA]</scope>
    <source>
        <strain evidence="2 3">JS278</strain>
    </source>
</reference>
<dbReference type="Pfam" id="PF07336">
    <property type="entry name" value="ABATE"/>
    <property type="match status" value="1"/>
</dbReference>
<dbReference type="AlphaFoldDB" id="A0A344UT81"/>
<keyword evidence="3" id="KW-1185">Reference proteome</keyword>
<protein>
    <recommendedName>
        <fullName evidence="1">Zinc finger CGNR domain-containing protein</fullName>
    </recommendedName>
</protein>
<sequence length="170" mass="18818">MLLNPYGAGPVNLAADLANDPPHSPVELEERCTAAGLNVDRPVSSGDVEGVRGLLAEWVAVVDSPDEPTRARLLNDLLDRWSSHPRLVRHDDQGWHLHYRDDDVVFAGMLGTLVSVGTALHLTGRGMDRLGRCAAIDCDRIFADTSRNGRQRYCSTRCNNRSAVRRHRAR</sequence>
<dbReference type="Pfam" id="PF11706">
    <property type="entry name" value="zf-CGNR"/>
    <property type="match status" value="1"/>
</dbReference>
<dbReference type="Proteomes" id="UP000251995">
    <property type="component" value="Chromosome"/>
</dbReference>
<dbReference type="OrthoDB" id="3531194at2"/>
<evidence type="ECO:0000313" key="3">
    <source>
        <dbReference type="Proteomes" id="UP000251995"/>
    </source>
</evidence>
<feature type="domain" description="Zinc finger CGNR" evidence="1">
    <location>
        <begin position="129"/>
        <end position="170"/>
    </location>
</feature>
<name>A0A344UT81_9ACTN</name>
<dbReference type="SUPFAM" id="SSF160904">
    <property type="entry name" value="Jann2411-like"/>
    <property type="match status" value="1"/>
</dbReference>
<gene>
    <name evidence="2" type="ORF">JS278_01303</name>
</gene>
<dbReference type="KEGG" id="acij:JS278_01303"/>
<dbReference type="PANTHER" id="PTHR35525:SF3">
    <property type="entry name" value="BLL6575 PROTEIN"/>
    <property type="match status" value="1"/>
</dbReference>
<organism evidence="2 3">
    <name type="scientific">Acidipropionibacterium virtanenii</name>
    <dbReference type="NCBI Taxonomy" id="2057246"/>
    <lineage>
        <taxon>Bacteria</taxon>
        <taxon>Bacillati</taxon>
        <taxon>Actinomycetota</taxon>
        <taxon>Actinomycetes</taxon>
        <taxon>Propionibacteriales</taxon>
        <taxon>Propionibacteriaceae</taxon>
        <taxon>Acidipropionibacterium</taxon>
    </lineage>
</organism>